<reference evidence="2" key="1">
    <citation type="journal article" date="2014" name="Front. Microbiol.">
        <title>High frequency of phylogenetically diverse reductive dehalogenase-homologous genes in deep subseafloor sedimentary metagenomes.</title>
        <authorList>
            <person name="Kawai M."/>
            <person name="Futagami T."/>
            <person name="Toyoda A."/>
            <person name="Takaki Y."/>
            <person name="Nishi S."/>
            <person name="Hori S."/>
            <person name="Arai W."/>
            <person name="Tsubouchi T."/>
            <person name="Morono Y."/>
            <person name="Uchiyama I."/>
            <person name="Ito T."/>
            <person name="Fujiyama A."/>
            <person name="Inagaki F."/>
            <person name="Takami H."/>
        </authorList>
    </citation>
    <scope>NUCLEOTIDE SEQUENCE</scope>
    <source>
        <strain evidence="2">Expedition CK06-06</strain>
    </source>
</reference>
<gene>
    <name evidence="2" type="ORF">S01H4_51316</name>
</gene>
<sequence length="33" mass="3950">MSKNHEEIINKKWIISNRGKKNHVDPQKPYSKT</sequence>
<proteinExistence type="predicted"/>
<feature type="non-terminal residue" evidence="2">
    <location>
        <position position="33"/>
    </location>
</feature>
<evidence type="ECO:0000256" key="1">
    <source>
        <dbReference type="SAM" id="MobiDB-lite"/>
    </source>
</evidence>
<comment type="caution">
    <text evidence="2">The sequence shown here is derived from an EMBL/GenBank/DDBJ whole genome shotgun (WGS) entry which is preliminary data.</text>
</comment>
<accession>X1DPS3</accession>
<feature type="region of interest" description="Disordered" evidence="1">
    <location>
        <begin position="1"/>
        <end position="33"/>
    </location>
</feature>
<organism evidence="2">
    <name type="scientific">marine sediment metagenome</name>
    <dbReference type="NCBI Taxonomy" id="412755"/>
    <lineage>
        <taxon>unclassified sequences</taxon>
        <taxon>metagenomes</taxon>
        <taxon>ecological metagenomes</taxon>
    </lineage>
</organism>
<name>X1DPS3_9ZZZZ</name>
<protein>
    <submittedName>
        <fullName evidence="2">Uncharacterized protein</fullName>
    </submittedName>
</protein>
<feature type="compositionally biased region" description="Basic and acidic residues" evidence="1">
    <location>
        <begin position="1"/>
        <end position="10"/>
    </location>
</feature>
<evidence type="ECO:0000313" key="2">
    <source>
        <dbReference type="EMBL" id="GAG98431.1"/>
    </source>
</evidence>
<dbReference type="AlphaFoldDB" id="X1DPS3"/>
<dbReference type="EMBL" id="BART01029207">
    <property type="protein sequence ID" value="GAG98431.1"/>
    <property type="molecule type" value="Genomic_DNA"/>
</dbReference>